<dbReference type="SUPFAM" id="SSF54211">
    <property type="entry name" value="Ribosomal protein S5 domain 2-like"/>
    <property type="match status" value="1"/>
</dbReference>
<feature type="domain" description="Mg chelatase-related protein C-terminal" evidence="4">
    <location>
        <begin position="399"/>
        <end position="494"/>
    </location>
</feature>
<comment type="caution">
    <text evidence="5">The sequence shown here is derived from an EMBL/GenBank/DDBJ whole genome shotgun (WGS) entry which is preliminary data.</text>
</comment>
<name>A0A413R8R4_9FIRM</name>
<keyword evidence="6" id="KW-1185">Reference proteome</keyword>
<dbReference type="EMBL" id="QSFD01000005">
    <property type="protein sequence ID" value="RHA18695.1"/>
    <property type="molecule type" value="Genomic_DNA"/>
</dbReference>
<accession>A0A413R8R4</accession>
<keyword evidence="2 5" id="KW-0067">ATP-binding</keyword>
<dbReference type="InterPro" id="IPR045006">
    <property type="entry name" value="CHLI-like"/>
</dbReference>
<gene>
    <name evidence="5" type="ORF">DW944_06390</name>
</gene>
<dbReference type="Pfam" id="PF01078">
    <property type="entry name" value="Mg_chelatase"/>
    <property type="match status" value="1"/>
</dbReference>
<evidence type="ECO:0000313" key="6">
    <source>
        <dbReference type="Proteomes" id="UP000284779"/>
    </source>
</evidence>
<dbReference type="InterPro" id="IPR004482">
    <property type="entry name" value="Mg_chelat-rel"/>
</dbReference>
<protein>
    <submittedName>
        <fullName evidence="5">ATP-binding protein</fullName>
    </submittedName>
</protein>
<evidence type="ECO:0000256" key="2">
    <source>
        <dbReference type="ARBA" id="ARBA00022840"/>
    </source>
</evidence>
<dbReference type="Gene3D" id="3.40.50.300">
    <property type="entry name" value="P-loop containing nucleotide triphosphate hydrolases"/>
    <property type="match status" value="1"/>
</dbReference>
<organism evidence="5 6">
    <name type="scientific">Eubacterium ventriosum</name>
    <dbReference type="NCBI Taxonomy" id="39496"/>
    <lineage>
        <taxon>Bacteria</taxon>
        <taxon>Bacillati</taxon>
        <taxon>Bacillota</taxon>
        <taxon>Clostridia</taxon>
        <taxon>Eubacteriales</taxon>
        <taxon>Eubacteriaceae</taxon>
        <taxon>Eubacterium</taxon>
    </lineage>
</organism>
<dbReference type="Pfam" id="PF13541">
    <property type="entry name" value="ChlI"/>
    <property type="match status" value="1"/>
</dbReference>
<evidence type="ECO:0000259" key="3">
    <source>
        <dbReference type="Pfam" id="PF01078"/>
    </source>
</evidence>
<dbReference type="InterPro" id="IPR014721">
    <property type="entry name" value="Ribsml_uS5_D2-typ_fold_subgr"/>
</dbReference>
<dbReference type="PANTHER" id="PTHR32039:SF7">
    <property type="entry name" value="COMPETENCE PROTEIN COMM"/>
    <property type="match status" value="1"/>
</dbReference>
<dbReference type="Proteomes" id="UP000284779">
    <property type="component" value="Unassembled WGS sequence"/>
</dbReference>
<dbReference type="RefSeq" id="WP_117970438.1">
    <property type="nucleotide sequence ID" value="NZ_CAUBDO010000003.1"/>
</dbReference>
<dbReference type="SUPFAM" id="SSF52540">
    <property type="entry name" value="P-loop containing nucleoside triphosphate hydrolases"/>
    <property type="match status" value="1"/>
</dbReference>
<evidence type="ECO:0000259" key="4">
    <source>
        <dbReference type="Pfam" id="PF13335"/>
    </source>
</evidence>
<dbReference type="PROSITE" id="PS00676">
    <property type="entry name" value="SIGMA54_INTERACT_2"/>
    <property type="match status" value="1"/>
</dbReference>
<dbReference type="InterPro" id="IPR027417">
    <property type="entry name" value="P-loop_NTPase"/>
</dbReference>
<keyword evidence="1" id="KW-0547">Nucleotide-binding</keyword>
<dbReference type="InterPro" id="IPR000523">
    <property type="entry name" value="Mg_chelatse_chII-like_cat_dom"/>
</dbReference>
<dbReference type="AlphaFoldDB" id="A0A413R8R4"/>
<dbReference type="Gene3D" id="3.30.230.10">
    <property type="match status" value="1"/>
</dbReference>
<dbReference type="InterPro" id="IPR020568">
    <property type="entry name" value="Ribosomal_Su5_D2-typ_SF"/>
</dbReference>
<dbReference type="PANTHER" id="PTHR32039">
    <property type="entry name" value="MAGNESIUM-CHELATASE SUBUNIT CHLI"/>
    <property type="match status" value="1"/>
</dbReference>
<dbReference type="InterPro" id="IPR025158">
    <property type="entry name" value="Mg_chelat-rel_C"/>
</dbReference>
<evidence type="ECO:0000256" key="1">
    <source>
        <dbReference type="ARBA" id="ARBA00022741"/>
    </source>
</evidence>
<dbReference type="NCBIfam" id="TIGR00368">
    <property type="entry name" value="YifB family Mg chelatase-like AAA ATPase"/>
    <property type="match status" value="1"/>
</dbReference>
<dbReference type="GO" id="GO:0003677">
    <property type="term" value="F:DNA binding"/>
    <property type="evidence" value="ECO:0007669"/>
    <property type="project" value="InterPro"/>
</dbReference>
<feature type="domain" description="Magnesium chelatase ChlI-like catalytic" evidence="3">
    <location>
        <begin position="188"/>
        <end position="389"/>
    </location>
</feature>
<proteinExistence type="predicted"/>
<reference evidence="5 6" key="1">
    <citation type="submission" date="2018-08" db="EMBL/GenBank/DDBJ databases">
        <title>A genome reference for cultivated species of the human gut microbiota.</title>
        <authorList>
            <person name="Zou Y."/>
            <person name="Xue W."/>
            <person name="Luo G."/>
        </authorList>
    </citation>
    <scope>NUCLEOTIDE SEQUENCE [LARGE SCALE GENOMIC DNA]</scope>
    <source>
        <strain evidence="5 6">AM44-11BH</strain>
    </source>
</reference>
<dbReference type="PRINTS" id="PR01657">
    <property type="entry name" value="MCMFAMILY"/>
</dbReference>
<dbReference type="InterPro" id="IPR025943">
    <property type="entry name" value="Sigma_54_int_dom_ATP-bd_2"/>
</dbReference>
<dbReference type="GO" id="GO:0005524">
    <property type="term" value="F:ATP binding"/>
    <property type="evidence" value="ECO:0007669"/>
    <property type="project" value="UniProtKB-KW"/>
</dbReference>
<dbReference type="InterPro" id="IPR001208">
    <property type="entry name" value="MCM_dom"/>
</dbReference>
<sequence length="499" mass="55831">MVCKIKCAAITGIDTQPVIVETDICNGLPSFDMVGLLASNIKESRERVRTAIKNSGFMIPPKRITINFSPANIRKTGTYFDLPVAVSILMSMGLINCTVDDKMFIGELSLNGDIVKINGVLPLALSAMEQGIKKCYVPIENVGECDFIKDLEIIGVENLNQLVMILTTNMKPPEIKIIPQETEDYKYDFKNIKGQIQARKASEIAAAGMHNMLMMGSPGVGKSIIAKTMPSILPDMTLEEQIEISKIQSVAGNLSGSLVKTRPVRSPHHTATVSAMIGGGFNPKPGEITQAHGGILFLDELPEFSRQVIETLRQPLEDEKIIVSRSGGTYEFPAKFILIGAMNPCKCGYYPDMNKCTCTEQEVKKYMEKISGPLIDRIDLCVHMNQVTYFQLEKEEQPEDSLTIKERVNRAVQIQRERYANEKFKFNSQLSGENIKKYCKLNKEEQNLMEKIYTTMDLSIRAYDKIIKVARTIADLKQHEKIQQGDIAEAVSYRPVLFK</sequence>
<evidence type="ECO:0000313" key="5">
    <source>
        <dbReference type="EMBL" id="RHA18695.1"/>
    </source>
</evidence>
<dbReference type="Pfam" id="PF13335">
    <property type="entry name" value="Mg_chelatase_C"/>
    <property type="match status" value="1"/>
</dbReference>